<reference evidence="1" key="1">
    <citation type="submission" date="2022-11" db="EMBL/GenBank/DDBJ databases">
        <title>Genome Sequence of Boeremia exigua.</title>
        <authorList>
            <person name="Buettner E."/>
        </authorList>
    </citation>
    <scope>NUCLEOTIDE SEQUENCE</scope>
    <source>
        <strain evidence="1">CU02</strain>
    </source>
</reference>
<evidence type="ECO:0000313" key="1">
    <source>
        <dbReference type="EMBL" id="KAJ8111655.1"/>
    </source>
</evidence>
<evidence type="ECO:0000313" key="2">
    <source>
        <dbReference type="Proteomes" id="UP001153331"/>
    </source>
</evidence>
<protein>
    <submittedName>
        <fullName evidence="1">Uncharacterized protein</fullName>
    </submittedName>
</protein>
<dbReference type="Proteomes" id="UP001153331">
    <property type="component" value="Unassembled WGS sequence"/>
</dbReference>
<dbReference type="EMBL" id="JAPHNI010000386">
    <property type="protein sequence ID" value="KAJ8111655.1"/>
    <property type="molecule type" value="Genomic_DNA"/>
</dbReference>
<keyword evidence="2" id="KW-1185">Reference proteome</keyword>
<comment type="caution">
    <text evidence="1">The sequence shown here is derived from an EMBL/GenBank/DDBJ whole genome shotgun (WGS) entry which is preliminary data.</text>
</comment>
<accession>A0ACC2I912</accession>
<proteinExistence type="predicted"/>
<organism evidence="1 2">
    <name type="scientific">Boeremia exigua</name>
    <dbReference type="NCBI Taxonomy" id="749465"/>
    <lineage>
        <taxon>Eukaryota</taxon>
        <taxon>Fungi</taxon>
        <taxon>Dikarya</taxon>
        <taxon>Ascomycota</taxon>
        <taxon>Pezizomycotina</taxon>
        <taxon>Dothideomycetes</taxon>
        <taxon>Pleosporomycetidae</taxon>
        <taxon>Pleosporales</taxon>
        <taxon>Pleosporineae</taxon>
        <taxon>Didymellaceae</taxon>
        <taxon>Boeremia</taxon>
    </lineage>
</organism>
<sequence length="584" mass="65349">MGAPPLTSILRDVSAFYQKEAQVQLALQALKQDANLSQQRAAAIYRVPQATLSYRHAGRPSRADTMPNSRGLDDNKERVIVNHILELDARGFGPQLADVAAIANSLQAKRNLGPAILPFIIFKARHHLSDWYKEEDLPQDWVIRVSNNGWTTNKLGLEWLKHFDRHTKERTVGTYRLLVIDGHESHKLLQFQQYCKDNKIVTLSRLPTLQSLSSCYALKQPTMHALEHYAKGGAILLHKLVLAQQQIAELQAANEAATQRKSHKRKRVQKEGTLIVEDGQRLAALKEFGARSDGKRAKKQTGHNVRTFCDREPKCGVLGHNGSGFGGGLAKVMRSPVESALMRSPVGTGGFQQYFAVLPSAAAKLIVLHAPAAVCNTKVATILTKYKEAKANCASRMPNYAEQALQQAAKVVKLTIKQGVAGLSTYIKQFICYYLRVVAASNKDLACQPSRRSGSPDSNADLSDKEQQNRESYQDPMRDSRELFLCSGYDEKAQVAKARTAENSTIPIPIRYRPEHYPVTEQTSTQQELVQQREDLAAFRQQIEERQTVVEHIREHLDVWKWLISLPDDPANDPNTVRTDSVKV</sequence>
<gene>
    <name evidence="1" type="ORF">OPT61_g5799</name>
</gene>
<name>A0ACC2I912_9PLEO</name>